<sequence>MIRTPRWLIAYPWVDERGTGGSSLYRSVSLFLPCRTIAKHLGACPSSVNACVRRMTATPIGSSREIDGWFRQSGTGTAPGMAGNAIELRYIFDTGD</sequence>
<proteinExistence type="predicted"/>
<evidence type="ECO:0000313" key="2">
    <source>
        <dbReference type="Proteomes" id="UP001458880"/>
    </source>
</evidence>
<evidence type="ECO:0000313" key="1">
    <source>
        <dbReference type="EMBL" id="KAK9707638.1"/>
    </source>
</evidence>
<reference evidence="1 2" key="1">
    <citation type="journal article" date="2024" name="BMC Genomics">
        <title>De novo assembly and annotation of Popillia japonica's genome with initial clues to its potential as an invasive pest.</title>
        <authorList>
            <person name="Cucini C."/>
            <person name="Boschi S."/>
            <person name="Funari R."/>
            <person name="Cardaioli E."/>
            <person name="Iannotti N."/>
            <person name="Marturano G."/>
            <person name="Paoli F."/>
            <person name="Bruttini M."/>
            <person name="Carapelli A."/>
            <person name="Frati F."/>
            <person name="Nardi F."/>
        </authorList>
    </citation>
    <scope>NUCLEOTIDE SEQUENCE [LARGE SCALE GENOMIC DNA]</scope>
    <source>
        <strain evidence="1">DMR45628</strain>
    </source>
</reference>
<dbReference type="Proteomes" id="UP001458880">
    <property type="component" value="Unassembled WGS sequence"/>
</dbReference>
<gene>
    <name evidence="1" type="ORF">QE152_g27709</name>
</gene>
<accession>A0AAW1JUA4</accession>
<name>A0AAW1JUA4_POPJA</name>
<protein>
    <submittedName>
        <fullName evidence="1">Uncharacterized protein</fullName>
    </submittedName>
</protein>
<comment type="caution">
    <text evidence="1">The sequence shown here is derived from an EMBL/GenBank/DDBJ whole genome shotgun (WGS) entry which is preliminary data.</text>
</comment>
<dbReference type="EMBL" id="JASPKY010000345">
    <property type="protein sequence ID" value="KAK9707638.1"/>
    <property type="molecule type" value="Genomic_DNA"/>
</dbReference>
<keyword evidence="2" id="KW-1185">Reference proteome</keyword>
<dbReference type="AlphaFoldDB" id="A0AAW1JUA4"/>
<organism evidence="1 2">
    <name type="scientific">Popillia japonica</name>
    <name type="common">Japanese beetle</name>
    <dbReference type="NCBI Taxonomy" id="7064"/>
    <lineage>
        <taxon>Eukaryota</taxon>
        <taxon>Metazoa</taxon>
        <taxon>Ecdysozoa</taxon>
        <taxon>Arthropoda</taxon>
        <taxon>Hexapoda</taxon>
        <taxon>Insecta</taxon>
        <taxon>Pterygota</taxon>
        <taxon>Neoptera</taxon>
        <taxon>Endopterygota</taxon>
        <taxon>Coleoptera</taxon>
        <taxon>Polyphaga</taxon>
        <taxon>Scarabaeiformia</taxon>
        <taxon>Scarabaeidae</taxon>
        <taxon>Rutelinae</taxon>
        <taxon>Popillia</taxon>
    </lineage>
</organism>